<reference evidence="1 2" key="1">
    <citation type="journal article" date="2015" name="Antonie Van Leeuwenhoek">
        <title>Bosea vaviloviae sp. nov., a new species of slow-growing rhizobia isolated from nodules of the relict species Vavilovia formosa (Stev.) Fed.</title>
        <authorList>
            <person name="Safronova V.I."/>
            <person name="Kuznetsova I.G."/>
            <person name="Sazanova A.L."/>
            <person name="Kimeklis A.K."/>
            <person name="Belimov A.A."/>
            <person name="Andronov E.E."/>
            <person name="Pinaev A.G."/>
            <person name="Chizhevskaya E.P."/>
            <person name="Pukhaev A.R."/>
            <person name="Popov K.P."/>
            <person name="Willems A."/>
            <person name="Tikhonovich I.A."/>
        </authorList>
    </citation>
    <scope>NUCLEOTIDE SEQUENCE [LARGE SCALE GENOMIC DNA]</scope>
    <source>
        <strain evidence="1 2">Vaf18</strain>
    </source>
</reference>
<dbReference type="KEGG" id="bvv:BHK69_07750"/>
<sequence length="332" mass="35091">MGAEQAMAGLLDRKSLPDRRSFVSGAAAGLLCASLAPAQDRLAPAQDRLAQDRPAIAGEPPRYDQRPLSLIPNAQAIGRRYWAPGLNEGYVPQGLTVTGAEILVAAYRSVDPRQDNGLARVFRLAPGDGRLAGGFDLPEAYGHPGGLAARGTTLFVANSGRLLALDLPTSLRSGSPAIIGERRVDKAMGPSFLACDGDALWFGPFRRQGEATLYAIPLARIFEGGSDPLGPADAGRRLPLPLLAQGASFDRSGGLWISESAGNRQGALHRLDPRSGAVLASYAAPGGIEDLGCATDGRLWAVSEAGSQRWSRWETFYPLVFEIDPGRLIARG</sequence>
<dbReference type="PROSITE" id="PS51318">
    <property type="entry name" value="TAT"/>
    <property type="match status" value="1"/>
</dbReference>
<dbReference type="AlphaFoldDB" id="A0A1D7TZ23"/>
<proteinExistence type="predicted"/>
<dbReference type="Proteomes" id="UP000094969">
    <property type="component" value="Chromosome"/>
</dbReference>
<dbReference type="InterPro" id="IPR006311">
    <property type="entry name" value="TAT_signal"/>
</dbReference>
<evidence type="ECO:0000313" key="1">
    <source>
        <dbReference type="EMBL" id="AOO80371.1"/>
    </source>
</evidence>
<keyword evidence="2" id="KW-1185">Reference proteome</keyword>
<dbReference type="EMBL" id="CP017147">
    <property type="protein sequence ID" value="AOO80371.1"/>
    <property type="molecule type" value="Genomic_DNA"/>
</dbReference>
<organism evidence="1 2">
    <name type="scientific">Bosea vaviloviae</name>
    <dbReference type="NCBI Taxonomy" id="1526658"/>
    <lineage>
        <taxon>Bacteria</taxon>
        <taxon>Pseudomonadati</taxon>
        <taxon>Pseudomonadota</taxon>
        <taxon>Alphaproteobacteria</taxon>
        <taxon>Hyphomicrobiales</taxon>
        <taxon>Boseaceae</taxon>
        <taxon>Bosea</taxon>
    </lineage>
</organism>
<dbReference type="InterPro" id="IPR011044">
    <property type="entry name" value="Quino_amine_DH_bsu"/>
</dbReference>
<dbReference type="STRING" id="1526658.BHK69_07750"/>
<gene>
    <name evidence="1" type="ORF">BHK69_07750</name>
</gene>
<name>A0A1D7TZ23_9HYPH</name>
<dbReference type="SUPFAM" id="SSF50969">
    <property type="entry name" value="YVTN repeat-like/Quinoprotein amine dehydrogenase"/>
    <property type="match status" value="1"/>
</dbReference>
<protein>
    <recommendedName>
        <fullName evidence="3">SMP-30/Gluconolactonase/LRE-like region domain-containing protein</fullName>
    </recommendedName>
</protein>
<accession>A0A1D7TZ23</accession>
<evidence type="ECO:0008006" key="3">
    <source>
        <dbReference type="Google" id="ProtNLM"/>
    </source>
</evidence>
<evidence type="ECO:0000313" key="2">
    <source>
        <dbReference type="Proteomes" id="UP000094969"/>
    </source>
</evidence>